<gene>
    <name evidence="2" type="ORF">AVDCRST_MAG40-1188</name>
</gene>
<reference evidence="2" key="1">
    <citation type="submission" date="2020-02" db="EMBL/GenBank/DDBJ databases">
        <authorList>
            <person name="Meier V. D."/>
        </authorList>
    </citation>
    <scope>NUCLEOTIDE SEQUENCE</scope>
    <source>
        <strain evidence="2">AVDCRST_MAG40</strain>
    </source>
</reference>
<evidence type="ECO:0000313" key="2">
    <source>
        <dbReference type="EMBL" id="CAA9315028.1"/>
    </source>
</evidence>
<organism evidence="2">
    <name type="scientific">uncultured Gemmatimonadaceae bacterium</name>
    <dbReference type="NCBI Taxonomy" id="246130"/>
    <lineage>
        <taxon>Bacteria</taxon>
        <taxon>Pseudomonadati</taxon>
        <taxon>Gemmatimonadota</taxon>
        <taxon>Gemmatimonadia</taxon>
        <taxon>Gemmatimonadales</taxon>
        <taxon>Gemmatimonadaceae</taxon>
        <taxon>environmental samples</taxon>
    </lineage>
</organism>
<feature type="region of interest" description="Disordered" evidence="1">
    <location>
        <begin position="157"/>
        <end position="185"/>
    </location>
</feature>
<feature type="compositionally biased region" description="Gly residues" evidence="1">
    <location>
        <begin position="112"/>
        <end position="121"/>
    </location>
</feature>
<name>A0A6J4KTU5_9BACT</name>
<feature type="compositionally biased region" description="Basic residues" evidence="1">
    <location>
        <begin position="77"/>
        <end position="99"/>
    </location>
</feature>
<feature type="compositionally biased region" description="Basic residues" evidence="1">
    <location>
        <begin position="242"/>
        <end position="253"/>
    </location>
</feature>
<evidence type="ECO:0000256" key="1">
    <source>
        <dbReference type="SAM" id="MobiDB-lite"/>
    </source>
</evidence>
<feature type="region of interest" description="Disordered" evidence="1">
    <location>
        <begin position="71"/>
        <end position="128"/>
    </location>
</feature>
<feature type="compositionally biased region" description="Basic residues" evidence="1">
    <location>
        <begin position="160"/>
        <end position="170"/>
    </location>
</feature>
<feature type="region of interest" description="Disordered" evidence="1">
    <location>
        <begin position="1"/>
        <end position="33"/>
    </location>
</feature>
<sequence length="372" mass="40432">DLHRRAVRSRHHRARAAGAHRGARAAGAEPPRAARLGDVRLGELRLSHHGHGRGLPDLLLVGGLGRRVARGRDVPVRRGHHAGARRDRARRAAPRRAGRRGADQEAAARAVHGGGRGGDGGDVLHRPRRVAVRRDAVRDREHRGERQLRLLRRLPAARGAPRRGRPRLHGGVRAGLRGGRAAARAQPGLDPAARLVRPAQRPEPHARRGDAPRAAGLRVGGRVVGAVRDPLLPARAGAAGARGRRRAAGRRQAARADVPRAARLPQRAAHARGLPRVQRRHRHDHPHGHHLRHRDRDRARGADHGGDARAVRGDPVRLRVRRAGAAHHRQARHLHRPRGLHGDLGDRLLHAHRHALLRALRARGDGAGGDAG</sequence>
<feature type="non-terminal residue" evidence="2">
    <location>
        <position position="372"/>
    </location>
</feature>
<feature type="compositionally biased region" description="Low complexity" evidence="1">
    <location>
        <begin position="16"/>
        <end position="33"/>
    </location>
</feature>
<proteinExistence type="predicted"/>
<feature type="non-terminal residue" evidence="2">
    <location>
        <position position="1"/>
    </location>
</feature>
<feature type="compositionally biased region" description="Basic residues" evidence="1">
    <location>
        <begin position="1"/>
        <end position="15"/>
    </location>
</feature>
<dbReference type="AlphaFoldDB" id="A0A6J4KTU5"/>
<protein>
    <submittedName>
        <fullName evidence="2">Uncharacterized MFS-type transporter YxiO</fullName>
    </submittedName>
</protein>
<feature type="compositionally biased region" description="Basic and acidic residues" evidence="1">
    <location>
        <begin position="294"/>
        <end position="314"/>
    </location>
</feature>
<feature type="compositionally biased region" description="Basic residues" evidence="1">
    <location>
        <begin position="277"/>
        <end position="293"/>
    </location>
</feature>
<dbReference type="EMBL" id="CADCTX010000358">
    <property type="protein sequence ID" value="CAA9315028.1"/>
    <property type="molecule type" value="Genomic_DNA"/>
</dbReference>
<feature type="region of interest" description="Disordered" evidence="1">
    <location>
        <begin position="236"/>
        <end position="314"/>
    </location>
</feature>
<accession>A0A6J4KTU5</accession>